<keyword evidence="13" id="KW-0234">DNA repair</keyword>
<feature type="active site" description="Nucleophile; Schiff-base intermediate with DNA; for 5'-dRP lyase activity" evidence="17">
    <location>
        <position position="509"/>
    </location>
</feature>
<evidence type="ECO:0000313" key="20">
    <source>
        <dbReference type="EMBL" id="KAK3362216.1"/>
    </source>
</evidence>
<dbReference type="GO" id="GO:0005634">
    <property type="term" value="C:nucleus"/>
    <property type="evidence" value="ECO:0007669"/>
    <property type="project" value="UniProtKB-SubCell"/>
</dbReference>
<name>A0AAJ0HST1_9PEZI</name>
<comment type="subcellular location">
    <subcellularLocation>
        <location evidence="2">Nucleus</location>
    </subcellularLocation>
</comment>
<evidence type="ECO:0000256" key="7">
    <source>
        <dbReference type="ARBA" id="ARBA00022679"/>
    </source>
</evidence>
<keyword evidence="14" id="KW-0456">Lyase</keyword>
<protein>
    <recommendedName>
        <fullName evidence="5">DNA polymerase lambda</fullName>
        <ecNumber evidence="4">2.7.7.7</ecNumber>
    </recommendedName>
</protein>
<dbReference type="FunFam" id="3.30.210.10:FF:000001">
    <property type="entry name" value="DNA polymerase lambda"/>
    <property type="match status" value="1"/>
</dbReference>
<evidence type="ECO:0000256" key="3">
    <source>
        <dbReference type="ARBA" id="ARBA00008323"/>
    </source>
</evidence>
<dbReference type="InterPro" id="IPR018944">
    <property type="entry name" value="DNA_pol_lambd_fingers_domain"/>
</dbReference>
<keyword evidence="21" id="KW-1185">Reference proteome</keyword>
<dbReference type="InterPro" id="IPR036420">
    <property type="entry name" value="BRCT_dom_sf"/>
</dbReference>
<evidence type="ECO:0000256" key="16">
    <source>
        <dbReference type="ARBA" id="ARBA00049244"/>
    </source>
</evidence>
<dbReference type="InterPro" id="IPR029398">
    <property type="entry name" value="PolB_thumb"/>
</dbReference>
<dbReference type="GO" id="GO:0003887">
    <property type="term" value="F:DNA-directed DNA polymerase activity"/>
    <property type="evidence" value="ECO:0007669"/>
    <property type="project" value="UniProtKB-KW"/>
</dbReference>
<dbReference type="PRINTS" id="PR00869">
    <property type="entry name" value="DNAPOLX"/>
</dbReference>
<feature type="compositionally biased region" description="Polar residues" evidence="18">
    <location>
        <begin position="444"/>
        <end position="453"/>
    </location>
</feature>
<dbReference type="InterPro" id="IPR027421">
    <property type="entry name" value="DNA_pol_lamdba_lyase_dom_sf"/>
</dbReference>
<feature type="region of interest" description="Disordered" evidence="18">
    <location>
        <begin position="264"/>
        <end position="351"/>
    </location>
</feature>
<accession>A0AAJ0HST1</accession>
<evidence type="ECO:0000256" key="2">
    <source>
        <dbReference type="ARBA" id="ARBA00004123"/>
    </source>
</evidence>
<feature type="region of interest" description="Disordered" evidence="18">
    <location>
        <begin position="46"/>
        <end position="69"/>
    </location>
</feature>
<feature type="compositionally biased region" description="Low complexity" evidence="18">
    <location>
        <begin position="272"/>
        <end position="285"/>
    </location>
</feature>
<dbReference type="GO" id="GO:0046872">
    <property type="term" value="F:metal ion binding"/>
    <property type="evidence" value="ECO:0007669"/>
    <property type="project" value="UniProtKB-KW"/>
</dbReference>
<dbReference type="EC" id="2.7.7.7" evidence="4"/>
<evidence type="ECO:0000313" key="21">
    <source>
        <dbReference type="Proteomes" id="UP001275084"/>
    </source>
</evidence>
<keyword evidence="11" id="KW-0227">DNA damage</keyword>
<keyword evidence="12" id="KW-0239">DNA-directed DNA polymerase</keyword>
<gene>
    <name evidence="20" type="ORF">B0T25DRAFT_594658</name>
</gene>
<dbReference type="PANTHER" id="PTHR11276">
    <property type="entry name" value="DNA POLYMERASE TYPE-X FAMILY MEMBER"/>
    <property type="match status" value="1"/>
</dbReference>
<dbReference type="Proteomes" id="UP001275084">
    <property type="component" value="Unassembled WGS sequence"/>
</dbReference>
<evidence type="ECO:0000256" key="17">
    <source>
        <dbReference type="PIRSR" id="PIRSR622312-50"/>
    </source>
</evidence>
<dbReference type="Gene3D" id="1.10.150.110">
    <property type="entry name" value="DNA polymerase beta, N-terminal domain-like"/>
    <property type="match status" value="1"/>
</dbReference>
<dbReference type="CDD" id="cd00141">
    <property type="entry name" value="NT_POLXc"/>
    <property type="match status" value="1"/>
</dbReference>
<dbReference type="InterPro" id="IPR022312">
    <property type="entry name" value="DNA_pol_X"/>
</dbReference>
<feature type="compositionally biased region" description="Polar residues" evidence="18">
    <location>
        <begin position="408"/>
        <end position="418"/>
    </location>
</feature>
<dbReference type="PROSITE" id="PS50172">
    <property type="entry name" value="BRCT"/>
    <property type="match status" value="1"/>
</dbReference>
<evidence type="ECO:0000256" key="18">
    <source>
        <dbReference type="SAM" id="MobiDB-lite"/>
    </source>
</evidence>
<dbReference type="Gene3D" id="3.30.210.10">
    <property type="entry name" value="DNA polymerase, thumb domain"/>
    <property type="match status" value="1"/>
</dbReference>
<dbReference type="PANTHER" id="PTHR11276:SF28">
    <property type="entry name" value="DNA POLYMERASE LAMBDA"/>
    <property type="match status" value="1"/>
</dbReference>
<dbReference type="GO" id="GO:0003677">
    <property type="term" value="F:DNA binding"/>
    <property type="evidence" value="ECO:0007669"/>
    <property type="project" value="InterPro"/>
</dbReference>
<evidence type="ECO:0000256" key="11">
    <source>
        <dbReference type="ARBA" id="ARBA00022763"/>
    </source>
</evidence>
<evidence type="ECO:0000256" key="15">
    <source>
        <dbReference type="ARBA" id="ARBA00023242"/>
    </source>
</evidence>
<dbReference type="Gene3D" id="1.10.150.20">
    <property type="entry name" value="5' to 3' exonuclease, C-terminal subdomain"/>
    <property type="match status" value="1"/>
</dbReference>
<sequence length="811" mass="90053">MTFQSLQEKVAFFEILDTLGYDSSDGEYQADRDEQTHRNKCRAFFGSQKKTPRATGGPRRTFSAPTTGAVTPPTIIVEATPDAWNLGLNKLPHAVSAGGSFVEETPIAGSTRTAHPLLQQSTTFPTCITALLGLDQDQSPSMNSSMRKRKRQSSATKPVPESAQIFKSLSFYYIPNNDVNPVRKQRIQKAQAYGARWVRELSVASHVVVDSRLVYQDIEKILPSQSSPIVVNEEYPIDCIFWGTLLPAARKRYMVSGAPDLTNTAITGDTDSSLQPQSPSHSLPLKDPLARREHASQNQTPPREDADSDSGDVELIQQPLSSSPQLVRAASPRPHVGDSASGSSDSLRPQSDFKDELADYIQLMRQYKDLPLDAEEDDFNSARNIQDAISDSDTDSGLGGQRKHKRQSSNPTTDSNTRSKGKSINIEDGFACHRGGTRDKQSEDGSANPNTRTTEVLQSMCDYYTRIGDHWRTTAYRKAITTLRRQSTKITTEEEAYRLPNIGPRLAAKIEEIVSTNSLRRLAYAQDEPRDQALATFLKIYDVGAARANRWISQGLRTLDDVRARADELNLTKNQRIGLDRYDDLNTRIPRAEVAALGAYVMREAARIDSAIELVIGGSFRRGAESSGDVDLIVTKKGTTSAADLIPFLEELLRVLSEKGFLVATLAALHSQRHGKDGPGSKWHGCCVSKTQEGENLPTKGGKGRNTGSRNGGEKKTSEPVWRRMDILLVPETEYGAALIYFTGNDIFNRSMRLLASKKGMRLNQRGLYKDVMRGKGRVKVTEGELVEGRDEKRIFEILGVKWREPWERWC</sequence>
<evidence type="ECO:0000256" key="4">
    <source>
        <dbReference type="ARBA" id="ARBA00012417"/>
    </source>
</evidence>
<proteinExistence type="inferred from homology"/>
<dbReference type="Pfam" id="PF14791">
    <property type="entry name" value="DNA_pol_B_thumb"/>
    <property type="match status" value="1"/>
</dbReference>
<comment type="similarity">
    <text evidence="3">Belongs to the DNA polymerase type-X family.</text>
</comment>
<reference evidence="20" key="1">
    <citation type="journal article" date="2023" name="Mol. Phylogenet. Evol.">
        <title>Genome-scale phylogeny and comparative genomics of the fungal order Sordariales.</title>
        <authorList>
            <person name="Hensen N."/>
            <person name="Bonometti L."/>
            <person name="Westerberg I."/>
            <person name="Brannstrom I.O."/>
            <person name="Guillou S."/>
            <person name="Cros-Aarteil S."/>
            <person name="Calhoun S."/>
            <person name="Haridas S."/>
            <person name="Kuo A."/>
            <person name="Mondo S."/>
            <person name="Pangilinan J."/>
            <person name="Riley R."/>
            <person name="LaButti K."/>
            <person name="Andreopoulos B."/>
            <person name="Lipzen A."/>
            <person name="Chen C."/>
            <person name="Yan M."/>
            <person name="Daum C."/>
            <person name="Ng V."/>
            <person name="Clum A."/>
            <person name="Steindorff A."/>
            <person name="Ohm R.A."/>
            <person name="Martin F."/>
            <person name="Silar P."/>
            <person name="Natvig D.O."/>
            <person name="Lalanne C."/>
            <person name="Gautier V."/>
            <person name="Ament-Velasquez S.L."/>
            <person name="Kruys A."/>
            <person name="Hutchinson M.I."/>
            <person name="Powell A.J."/>
            <person name="Barry K."/>
            <person name="Miller A.N."/>
            <person name="Grigoriev I.V."/>
            <person name="Debuchy R."/>
            <person name="Gladieux P."/>
            <person name="Hiltunen Thoren M."/>
            <person name="Johannesson H."/>
        </authorList>
    </citation>
    <scope>NUCLEOTIDE SEQUENCE</scope>
    <source>
        <strain evidence="20">CBS 955.72</strain>
    </source>
</reference>
<evidence type="ECO:0000256" key="12">
    <source>
        <dbReference type="ARBA" id="ARBA00022932"/>
    </source>
</evidence>
<keyword evidence="8" id="KW-0548">Nucleotidyltransferase</keyword>
<feature type="region of interest" description="Disordered" evidence="18">
    <location>
        <begin position="387"/>
        <end position="453"/>
    </location>
</feature>
<dbReference type="AlphaFoldDB" id="A0AAJ0HST1"/>
<evidence type="ECO:0000256" key="5">
    <source>
        <dbReference type="ARBA" id="ARBA00016513"/>
    </source>
</evidence>
<dbReference type="InterPro" id="IPR001357">
    <property type="entry name" value="BRCT_dom"/>
</dbReference>
<keyword evidence="6" id="KW-0237">DNA synthesis</keyword>
<dbReference type="PRINTS" id="PR00870">
    <property type="entry name" value="DNAPOLXBETA"/>
</dbReference>
<dbReference type="Gene3D" id="3.40.50.10190">
    <property type="entry name" value="BRCT domain"/>
    <property type="match status" value="1"/>
</dbReference>
<reference evidence="20" key="2">
    <citation type="submission" date="2023-06" db="EMBL/GenBank/DDBJ databases">
        <authorList>
            <consortium name="Lawrence Berkeley National Laboratory"/>
            <person name="Haridas S."/>
            <person name="Hensen N."/>
            <person name="Bonometti L."/>
            <person name="Westerberg I."/>
            <person name="Brannstrom I.O."/>
            <person name="Guillou S."/>
            <person name="Cros-Aarteil S."/>
            <person name="Calhoun S."/>
            <person name="Kuo A."/>
            <person name="Mondo S."/>
            <person name="Pangilinan J."/>
            <person name="Riley R."/>
            <person name="Labutti K."/>
            <person name="Andreopoulos B."/>
            <person name="Lipzen A."/>
            <person name="Chen C."/>
            <person name="Yanf M."/>
            <person name="Daum C."/>
            <person name="Ng V."/>
            <person name="Clum A."/>
            <person name="Steindorff A."/>
            <person name="Ohm R."/>
            <person name="Martin F."/>
            <person name="Silar P."/>
            <person name="Natvig D."/>
            <person name="Lalanne C."/>
            <person name="Gautier V."/>
            <person name="Ament-Velasquez S.L."/>
            <person name="Kruys A."/>
            <person name="Hutchinson M.I."/>
            <person name="Powell A.J."/>
            <person name="Barry K."/>
            <person name="Miller A.N."/>
            <person name="Grigoriev I.V."/>
            <person name="Debuchy R."/>
            <person name="Gladieux P."/>
            <person name="Thoren M.H."/>
            <person name="Johannesson H."/>
        </authorList>
    </citation>
    <scope>NUCLEOTIDE SEQUENCE</scope>
    <source>
        <strain evidence="20">CBS 955.72</strain>
    </source>
</reference>
<organism evidence="20 21">
    <name type="scientific">Lasiosphaeria hispida</name>
    <dbReference type="NCBI Taxonomy" id="260671"/>
    <lineage>
        <taxon>Eukaryota</taxon>
        <taxon>Fungi</taxon>
        <taxon>Dikarya</taxon>
        <taxon>Ascomycota</taxon>
        <taxon>Pezizomycotina</taxon>
        <taxon>Sordariomycetes</taxon>
        <taxon>Sordariomycetidae</taxon>
        <taxon>Sordariales</taxon>
        <taxon>Lasiosphaeriaceae</taxon>
        <taxon>Lasiosphaeria</taxon>
    </lineage>
</organism>
<dbReference type="SUPFAM" id="SSF81585">
    <property type="entry name" value="PsbU/PolX domain-like"/>
    <property type="match status" value="1"/>
</dbReference>
<dbReference type="FunFam" id="1.10.150.20:FF:000010">
    <property type="entry name" value="DNA polymerase lambda"/>
    <property type="match status" value="1"/>
</dbReference>
<dbReference type="InterPro" id="IPR002054">
    <property type="entry name" value="DNA-dir_DNA_pol_X"/>
</dbReference>
<keyword evidence="9" id="KW-0235">DNA replication</keyword>
<feature type="non-terminal residue" evidence="20">
    <location>
        <position position="811"/>
    </location>
</feature>
<dbReference type="Pfam" id="PF10391">
    <property type="entry name" value="DNA_pol_lambd_f"/>
    <property type="match status" value="1"/>
</dbReference>
<dbReference type="FunFam" id="1.10.150.110:FF:000005">
    <property type="entry name" value="DNA polymerase POL4"/>
    <property type="match status" value="1"/>
</dbReference>
<dbReference type="InterPro" id="IPR028207">
    <property type="entry name" value="DNA_pol_B_palm_palm"/>
</dbReference>
<dbReference type="Pfam" id="PF14716">
    <property type="entry name" value="HHH_8"/>
    <property type="match status" value="1"/>
</dbReference>
<keyword evidence="7" id="KW-0808">Transferase</keyword>
<evidence type="ECO:0000256" key="9">
    <source>
        <dbReference type="ARBA" id="ARBA00022705"/>
    </source>
</evidence>
<comment type="cofactor">
    <cofactor evidence="1">
        <name>Mn(2+)</name>
        <dbReference type="ChEBI" id="CHEBI:29035"/>
    </cofactor>
</comment>
<evidence type="ECO:0000256" key="6">
    <source>
        <dbReference type="ARBA" id="ARBA00022634"/>
    </source>
</evidence>
<evidence type="ECO:0000256" key="10">
    <source>
        <dbReference type="ARBA" id="ARBA00022723"/>
    </source>
</evidence>
<feature type="compositionally biased region" description="Polar residues" evidence="18">
    <location>
        <begin position="340"/>
        <end position="349"/>
    </location>
</feature>
<dbReference type="SUPFAM" id="SSF47802">
    <property type="entry name" value="DNA polymerase beta, N-terminal domain-like"/>
    <property type="match status" value="1"/>
</dbReference>
<evidence type="ECO:0000256" key="14">
    <source>
        <dbReference type="ARBA" id="ARBA00023239"/>
    </source>
</evidence>
<dbReference type="InterPro" id="IPR043519">
    <property type="entry name" value="NT_sf"/>
</dbReference>
<dbReference type="GO" id="GO:0006303">
    <property type="term" value="P:double-strand break repair via nonhomologous end joining"/>
    <property type="evidence" value="ECO:0007669"/>
    <property type="project" value="TreeGrafter"/>
</dbReference>
<feature type="domain" description="BRCT" evidence="19">
    <location>
        <begin position="161"/>
        <end position="253"/>
    </location>
</feature>
<dbReference type="InterPro" id="IPR037160">
    <property type="entry name" value="DNA_Pol_thumb_sf"/>
</dbReference>
<dbReference type="InterPro" id="IPR010996">
    <property type="entry name" value="HHH_MUS81"/>
</dbReference>
<evidence type="ECO:0000256" key="1">
    <source>
        <dbReference type="ARBA" id="ARBA00001936"/>
    </source>
</evidence>
<dbReference type="InterPro" id="IPR002008">
    <property type="entry name" value="DNA_pol_X_beta-like"/>
</dbReference>
<evidence type="ECO:0000259" key="19">
    <source>
        <dbReference type="PROSITE" id="PS50172"/>
    </source>
</evidence>
<feature type="region of interest" description="Disordered" evidence="18">
    <location>
        <begin position="138"/>
        <end position="160"/>
    </location>
</feature>
<evidence type="ECO:0000256" key="13">
    <source>
        <dbReference type="ARBA" id="ARBA00023204"/>
    </source>
</evidence>
<dbReference type="SMART" id="SM00483">
    <property type="entry name" value="POLXc"/>
    <property type="match status" value="1"/>
</dbReference>
<dbReference type="SUPFAM" id="SSF81301">
    <property type="entry name" value="Nucleotidyltransferase"/>
    <property type="match status" value="1"/>
</dbReference>
<keyword evidence="15" id="KW-0539">Nucleus</keyword>
<comment type="catalytic activity">
    <reaction evidence="16">
        <text>DNA(n) + a 2'-deoxyribonucleoside 5'-triphosphate = DNA(n+1) + diphosphate</text>
        <dbReference type="Rhea" id="RHEA:22508"/>
        <dbReference type="Rhea" id="RHEA-COMP:17339"/>
        <dbReference type="Rhea" id="RHEA-COMP:17340"/>
        <dbReference type="ChEBI" id="CHEBI:33019"/>
        <dbReference type="ChEBI" id="CHEBI:61560"/>
        <dbReference type="ChEBI" id="CHEBI:173112"/>
        <dbReference type="EC" id="2.7.7.7"/>
    </reaction>
</comment>
<feature type="region of interest" description="Disordered" evidence="18">
    <location>
        <begin position="691"/>
        <end position="718"/>
    </location>
</feature>
<keyword evidence="10" id="KW-0479">Metal-binding</keyword>
<evidence type="ECO:0000256" key="8">
    <source>
        <dbReference type="ARBA" id="ARBA00022695"/>
    </source>
</evidence>
<dbReference type="Gene3D" id="3.30.460.10">
    <property type="entry name" value="Beta Polymerase, domain 2"/>
    <property type="match status" value="1"/>
</dbReference>
<dbReference type="GO" id="GO:0016829">
    <property type="term" value="F:lyase activity"/>
    <property type="evidence" value="ECO:0007669"/>
    <property type="project" value="UniProtKB-KW"/>
</dbReference>
<dbReference type="Pfam" id="PF14792">
    <property type="entry name" value="DNA_pol_B_palm"/>
    <property type="match status" value="1"/>
</dbReference>
<dbReference type="EMBL" id="JAUIQD010000001">
    <property type="protein sequence ID" value="KAK3362216.1"/>
    <property type="molecule type" value="Genomic_DNA"/>
</dbReference>
<comment type="caution">
    <text evidence="20">The sequence shown here is derived from an EMBL/GenBank/DDBJ whole genome shotgun (WGS) entry which is preliminary data.</text>
</comment>